<sequence length="57" mass="5523">MGSRRGAGAAAKRLIPVSAAGAATVAPESGQIAAARQASCGTTADDLEKAISSARKP</sequence>
<dbReference type="AlphaFoldDB" id="A0A248LJ03"/>
<organism evidence="1 2">
    <name type="scientific">Laribacter hongkongensis</name>
    <dbReference type="NCBI Taxonomy" id="168471"/>
    <lineage>
        <taxon>Bacteria</taxon>
        <taxon>Pseudomonadati</taxon>
        <taxon>Pseudomonadota</taxon>
        <taxon>Betaproteobacteria</taxon>
        <taxon>Neisseriales</taxon>
        <taxon>Aquaspirillaceae</taxon>
        <taxon>Laribacter</taxon>
    </lineage>
</organism>
<name>A0A248LJ03_9NEIS</name>
<evidence type="ECO:0000313" key="1">
    <source>
        <dbReference type="EMBL" id="ASJ24737.1"/>
    </source>
</evidence>
<dbReference type="EMBL" id="CP022115">
    <property type="protein sequence ID" value="ASJ24737.1"/>
    <property type="molecule type" value="Genomic_DNA"/>
</dbReference>
<accession>A0A248LJ03</accession>
<dbReference type="Proteomes" id="UP000197424">
    <property type="component" value="Chromosome"/>
</dbReference>
<proteinExistence type="predicted"/>
<reference evidence="2" key="1">
    <citation type="submission" date="2017-06" db="EMBL/GenBank/DDBJ databases">
        <title>Whole genome sequence of Laribacter hongkongensis LHGZ1.</title>
        <authorList>
            <person name="Chen D."/>
            <person name="Wu H."/>
            <person name="Chen J."/>
        </authorList>
    </citation>
    <scope>NUCLEOTIDE SEQUENCE [LARGE SCALE GENOMIC DNA]</scope>
    <source>
        <strain evidence="2">LHGZ1</strain>
    </source>
</reference>
<evidence type="ECO:0000313" key="2">
    <source>
        <dbReference type="Proteomes" id="UP000197424"/>
    </source>
</evidence>
<protein>
    <submittedName>
        <fullName evidence="1">Uncharacterized protein</fullName>
    </submittedName>
</protein>
<gene>
    <name evidence="1" type="ORF">LHGZ1_1906</name>
</gene>